<comment type="caution">
    <text evidence="1">The sequence shown here is derived from an EMBL/GenBank/DDBJ whole genome shotgun (WGS) entry which is preliminary data.</text>
</comment>
<organism evidence="1 2">
    <name type="scientific">Paramuricea clavata</name>
    <name type="common">Red gorgonian</name>
    <name type="synonym">Violescent sea-whip</name>
    <dbReference type="NCBI Taxonomy" id="317549"/>
    <lineage>
        <taxon>Eukaryota</taxon>
        <taxon>Metazoa</taxon>
        <taxon>Cnidaria</taxon>
        <taxon>Anthozoa</taxon>
        <taxon>Octocorallia</taxon>
        <taxon>Malacalcyonacea</taxon>
        <taxon>Plexauridae</taxon>
        <taxon>Paramuricea</taxon>
    </lineage>
</organism>
<sequence length="191" mass="22023">MEEYFQEIGRGGRDGLPSPATLYYNSHDLSKRRKEMSNVMRNYVTSTSVCRREMILKYFGYILDGCTLLPIHKCCDYHKDICYCEDCSVEIVSEVDLALRDIVLANTTLSDCQEVDLIQLRDELTSYWLNLHYGRSCIGSTCFSSGYSIELIEQVCSSFDVVNSFDDVMTMMPVFTKNNAIVIWEVLKKYK</sequence>
<keyword evidence="2" id="KW-1185">Reference proteome</keyword>
<dbReference type="Gene3D" id="3.40.50.300">
    <property type="entry name" value="P-loop containing nucleotide triphosphate hydrolases"/>
    <property type="match status" value="1"/>
</dbReference>
<dbReference type="SUPFAM" id="SSF52540">
    <property type="entry name" value="P-loop containing nucleoside triphosphate hydrolases"/>
    <property type="match status" value="1"/>
</dbReference>
<accession>A0A7D9HXN3</accession>
<dbReference type="EMBL" id="CACRXK020001845">
    <property type="protein sequence ID" value="CAB3991412.1"/>
    <property type="molecule type" value="Genomic_DNA"/>
</dbReference>
<dbReference type="AlphaFoldDB" id="A0A7D9HXN3"/>
<evidence type="ECO:0000313" key="1">
    <source>
        <dbReference type="EMBL" id="CAB3991412.1"/>
    </source>
</evidence>
<dbReference type="OrthoDB" id="6158369at2759"/>
<protein>
    <submittedName>
        <fullName evidence="1">Uncharacterized protein</fullName>
    </submittedName>
</protein>
<evidence type="ECO:0000313" key="2">
    <source>
        <dbReference type="Proteomes" id="UP001152795"/>
    </source>
</evidence>
<gene>
    <name evidence="1" type="ORF">PACLA_8A001972</name>
</gene>
<reference evidence="1" key="1">
    <citation type="submission" date="2020-04" db="EMBL/GenBank/DDBJ databases">
        <authorList>
            <person name="Alioto T."/>
            <person name="Alioto T."/>
            <person name="Gomez Garrido J."/>
        </authorList>
    </citation>
    <scope>NUCLEOTIDE SEQUENCE</scope>
    <source>
        <strain evidence="1">A484AB</strain>
    </source>
</reference>
<name>A0A7D9HXN3_PARCT</name>
<dbReference type="Proteomes" id="UP001152795">
    <property type="component" value="Unassembled WGS sequence"/>
</dbReference>
<proteinExistence type="predicted"/>
<dbReference type="InterPro" id="IPR027417">
    <property type="entry name" value="P-loop_NTPase"/>
</dbReference>